<dbReference type="VEuPathDB" id="FungiDB:PC9H_002829"/>
<dbReference type="PANTHER" id="PTHR10622">
    <property type="entry name" value="HET DOMAIN-CONTAINING PROTEIN"/>
    <property type="match status" value="1"/>
</dbReference>
<comment type="caution">
    <text evidence="3">The sequence shown here is derived from an EMBL/GenBank/DDBJ whole genome shotgun (WGS) entry which is preliminary data.</text>
</comment>
<dbReference type="Proteomes" id="UP000623687">
    <property type="component" value="Unassembled WGS sequence"/>
</dbReference>
<feature type="region of interest" description="Disordered" evidence="1">
    <location>
        <begin position="275"/>
        <end position="299"/>
    </location>
</feature>
<evidence type="ECO:0000256" key="1">
    <source>
        <dbReference type="SAM" id="MobiDB-lite"/>
    </source>
</evidence>
<dbReference type="RefSeq" id="XP_036633902.1">
    <property type="nucleotide sequence ID" value="XM_036772429.1"/>
</dbReference>
<dbReference type="InterPro" id="IPR010730">
    <property type="entry name" value="HET"/>
</dbReference>
<gene>
    <name evidence="3" type="ORF">PC9H_002829</name>
</gene>
<proteinExistence type="predicted"/>
<reference evidence="3" key="1">
    <citation type="submission" date="2019-07" db="EMBL/GenBank/DDBJ databases">
        <authorList>
            <person name="Palmer J.M."/>
        </authorList>
    </citation>
    <scope>NUCLEOTIDE SEQUENCE</scope>
    <source>
        <strain evidence="3">PC9</strain>
    </source>
</reference>
<dbReference type="Pfam" id="PF06985">
    <property type="entry name" value="HET"/>
    <property type="match status" value="1"/>
</dbReference>
<dbReference type="OrthoDB" id="2654851at2759"/>
<evidence type="ECO:0000313" key="3">
    <source>
        <dbReference type="EMBL" id="KAF7436003.1"/>
    </source>
</evidence>
<name>A0A8H6ZX79_PLEOS</name>
<dbReference type="AlphaFoldDB" id="A0A8H6ZX79"/>
<protein>
    <recommendedName>
        <fullName evidence="2">Heterokaryon incompatibility domain-containing protein</fullName>
    </recommendedName>
</protein>
<keyword evidence="4" id="KW-1185">Reference proteome</keyword>
<dbReference type="EMBL" id="JACETU010000002">
    <property type="protein sequence ID" value="KAF7436003.1"/>
    <property type="molecule type" value="Genomic_DNA"/>
</dbReference>
<feature type="domain" description="Heterokaryon incompatibility" evidence="2">
    <location>
        <begin position="106"/>
        <end position="200"/>
    </location>
</feature>
<dbReference type="PANTHER" id="PTHR10622:SF10">
    <property type="entry name" value="HET DOMAIN-CONTAINING PROTEIN"/>
    <property type="match status" value="1"/>
</dbReference>
<feature type="region of interest" description="Disordered" evidence="1">
    <location>
        <begin position="246"/>
        <end position="265"/>
    </location>
</feature>
<evidence type="ECO:0000313" key="4">
    <source>
        <dbReference type="Proteomes" id="UP000623687"/>
    </source>
</evidence>
<accession>A0A8H6ZX79</accession>
<evidence type="ECO:0000259" key="2">
    <source>
        <dbReference type="Pfam" id="PF06985"/>
    </source>
</evidence>
<sequence length="563" mass="64136">MSQPNGPLVDSSGPSTSSPVLGTTISLINAAQILPAIQKHVNTCPMYLYHIKDKELVSRAQLVDRITLYLEERIRLRAGEDPQTIDTLAQKQSKFQDFRIRTASAYAILSHRWGDDELKFGDLQQRDTIEMEKTQGFVKFVEFCKAAAQSDYSCLYVWADTACIDKKSSTDLDEAIRSMYNWYRNAKLCIVYLSASNPEELEGDPWFKRGWTLQEMLAPKRLKFYCNDWSKLYPGRRYDVVRASHVAPDDASSEDPQSKGSYFDVDTASDCGDTGDEGIYPVSEVSDDDKDTHYGPQKKMSVSEKLTPEVLRRLVEITKIRYRFLLNYDPSPANARNVFQWVSERTTSRAEDMSYCLLGLLDIQIPIAYGEGEERAFYRIQVECSHHVEDRSLFLWNGSRSRWNTMFADSPSAFYHPKAHQGDPRSLSSNCLFSSHSARNLDPSFTLTNCGLRIMVALHDVKFVEVSTNSERHTYVLTVFKKGDTKVNLRWRGDPPASDRVTARWKVAVVGGFGDNNAPFAILLRERATKFPPRYYRLSSAVFDEIPSLSSLTQKPPKTVWIQ</sequence>
<dbReference type="GeneID" id="59372647"/>
<organism evidence="3 4">
    <name type="scientific">Pleurotus ostreatus</name>
    <name type="common">Oyster mushroom</name>
    <name type="synonym">White-rot fungus</name>
    <dbReference type="NCBI Taxonomy" id="5322"/>
    <lineage>
        <taxon>Eukaryota</taxon>
        <taxon>Fungi</taxon>
        <taxon>Dikarya</taxon>
        <taxon>Basidiomycota</taxon>
        <taxon>Agaricomycotina</taxon>
        <taxon>Agaricomycetes</taxon>
        <taxon>Agaricomycetidae</taxon>
        <taxon>Agaricales</taxon>
        <taxon>Pleurotineae</taxon>
        <taxon>Pleurotaceae</taxon>
        <taxon>Pleurotus</taxon>
    </lineage>
</organism>